<dbReference type="Proteomes" id="UP000602004">
    <property type="component" value="Unassembled WGS sequence"/>
</dbReference>
<reference evidence="3" key="1">
    <citation type="journal article" date="2019" name="Int. J. Syst. Evol. Microbiol.">
        <title>The Global Catalogue of Microorganisms (GCM) 10K type strain sequencing project: providing services to taxonomists for standard genome sequencing and annotation.</title>
        <authorList>
            <consortium name="The Broad Institute Genomics Platform"/>
            <consortium name="The Broad Institute Genome Sequencing Center for Infectious Disease"/>
            <person name="Wu L."/>
            <person name="Ma J."/>
        </authorList>
    </citation>
    <scope>NUCLEOTIDE SEQUENCE [LARGE SCALE GENOMIC DNA]</scope>
    <source>
        <strain evidence="3">CGMCC 1.15103</strain>
    </source>
</reference>
<proteinExistence type="predicted"/>
<evidence type="ECO:0000313" key="3">
    <source>
        <dbReference type="Proteomes" id="UP000602004"/>
    </source>
</evidence>
<gene>
    <name evidence="2" type="ORF">GCM10011400_51770</name>
</gene>
<sequence>MTLENSVVFSIVKRTPRGALDIAGNQCLYFKDTGSAEYLKLVNSEKELPRLFLKAADVQSVERVTTTNADADDGSAMYYLFPASWLKDPQALYDKFKIDKTSGALRPNNWTSIDGTHTLELPSPSGGISDASSNG</sequence>
<evidence type="ECO:0000313" key="2">
    <source>
        <dbReference type="EMBL" id="GGC57753.1"/>
    </source>
</evidence>
<evidence type="ECO:0000256" key="1">
    <source>
        <dbReference type="SAM" id="MobiDB-lite"/>
    </source>
</evidence>
<keyword evidence="3" id="KW-1185">Reference proteome</keyword>
<comment type="caution">
    <text evidence="2">The sequence shown here is derived from an EMBL/GenBank/DDBJ whole genome shotgun (WGS) entry which is preliminary data.</text>
</comment>
<protein>
    <submittedName>
        <fullName evidence="2">Uncharacterized protein</fullName>
    </submittedName>
</protein>
<accession>A0ABQ1N7J1</accession>
<name>A0ABQ1N7J1_9BURK</name>
<feature type="region of interest" description="Disordered" evidence="1">
    <location>
        <begin position="115"/>
        <end position="135"/>
    </location>
</feature>
<organism evidence="2 3">
    <name type="scientific">Paraburkholderia caffeinilytica</name>
    <dbReference type="NCBI Taxonomy" id="1761016"/>
    <lineage>
        <taxon>Bacteria</taxon>
        <taxon>Pseudomonadati</taxon>
        <taxon>Pseudomonadota</taxon>
        <taxon>Betaproteobacteria</taxon>
        <taxon>Burkholderiales</taxon>
        <taxon>Burkholderiaceae</taxon>
        <taxon>Paraburkholderia</taxon>
    </lineage>
</organism>
<dbReference type="EMBL" id="BMHL01000010">
    <property type="protein sequence ID" value="GGC57753.1"/>
    <property type="molecule type" value="Genomic_DNA"/>
</dbReference>
<dbReference type="RefSeq" id="WP_115776977.1">
    <property type="nucleotide sequence ID" value="NZ_BMHL01000010.1"/>
</dbReference>